<evidence type="ECO:0000313" key="3">
    <source>
        <dbReference type="Proteomes" id="UP001147747"/>
    </source>
</evidence>
<dbReference type="RefSeq" id="XP_056482483.1">
    <property type="nucleotide sequence ID" value="XM_056636453.1"/>
</dbReference>
<comment type="caution">
    <text evidence="2">The sequence shown here is derived from an EMBL/GenBank/DDBJ whole genome shotgun (WGS) entry which is preliminary data.</text>
</comment>
<comment type="similarity">
    <text evidence="1">Belongs to the avfA family.</text>
</comment>
<organism evidence="2 3">
    <name type="scientific">Penicillium cosmopolitanum</name>
    <dbReference type="NCBI Taxonomy" id="1131564"/>
    <lineage>
        <taxon>Eukaryota</taxon>
        <taxon>Fungi</taxon>
        <taxon>Dikarya</taxon>
        <taxon>Ascomycota</taxon>
        <taxon>Pezizomycotina</taxon>
        <taxon>Eurotiomycetes</taxon>
        <taxon>Eurotiomycetidae</taxon>
        <taxon>Eurotiales</taxon>
        <taxon>Aspergillaceae</taxon>
        <taxon>Penicillium</taxon>
    </lineage>
</organism>
<accession>A0A9W9SHH2</accession>
<evidence type="ECO:0000256" key="1">
    <source>
        <dbReference type="ARBA" id="ARBA00038376"/>
    </source>
</evidence>
<protein>
    <recommendedName>
        <fullName evidence="4">NAD(P)-binding domain-containing protein</fullName>
    </recommendedName>
</protein>
<name>A0A9W9SHH2_9EURO</name>
<dbReference type="PANTHER" id="PTHR43355">
    <property type="entry name" value="FLAVIN REDUCTASE (NADPH)"/>
    <property type="match status" value="1"/>
</dbReference>
<proteinExistence type="inferred from homology"/>
<reference evidence="2" key="1">
    <citation type="submission" date="2022-12" db="EMBL/GenBank/DDBJ databases">
        <authorList>
            <person name="Petersen C."/>
        </authorList>
    </citation>
    <scope>NUCLEOTIDE SEQUENCE</scope>
    <source>
        <strain evidence="2">IBT 29677</strain>
    </source>
</reference>
<dbReference type="Gene3D" id="3.40.50.720">
    <property type="entry name" value="NAD(P)-binding Rossmann-like Domain"/>
    <property type="match status" value="1"/>
</dbReference>
<dbReference type="InterPro" id="IPR051606">
    <property type="entry name" value="Polyketide_Oxido-like"/>
</dbReference>
<dbReference type="GO" id="GO:0004074">
    <property type="term" value="F:biliverdin reductase [NAD(P)H] activity"/>
    <property type="evidence" value="ECO:0007669"/>
    <property type="project" value="TreeGrafter"/>
</dbReference>
<keyword evidence="3" id="KW-1185">Reference proteome</keyword>
<dbReference type="EMBL" id="JAPZBU010000011">
    <property type="protein sequence ID" value="KAJ5378697.1"/>
    <property type="molecule type" value="Genomic_DNA"/>
</dbReference>
<dbReference type="OrthoDB" id="63935at2759"/>
<dbReference type="GeneID" id="81375433"/>
<dbReference type="Proteomes" id="UP001147747">
    <property type="component" value="Unassembled WGS sequence"/>
</dbReference>
<dbReference type="InterPro" id="IPR036291">
    <property type="entry name" value="NAD(P)-bd_dom_sf"/>
</dbReference>
<evidence type="ECO:0008006" key="4">
    <source>
        <dbReference type="Google" id="ProtNLM"/>
    </source>
</evidence>
<dbReference type="GO" id="GO:0042602">
    <property type="term" value="F:riboflavin reductase (NADPH) activity"/>
    <property type="evidence" value="ECO:0007669"/>
    <property type="project" value="TreeGrafter"/>
</dbReference>
<sequence>MSQSTIAFFGATGGCANACLALTLRNGHKAIAMARTPSKLTAQLLEQPGLTQEILDKNLRIQQGDATNVEDVMKTLIISTSTTNSAHGDGKCQLVSTIISGIGGAPTMSWTKANPCDKMTMRIPTLPHIELNNPHITEESTRTLLEALRRIATEYFPSFETYAAAAPRVTIISGTGIGSKNGMKDVPLLFRPMYWTLLPEPHADKSRMEALLNEERGKKESLLVGGLVVVRPSFLRGDHRIAAPGIDSGYDKLRVGTDESPAAGVGYLVDRALIGEWIFEEVVKSGGDRWVDEGVILTC</sequence>
<dbReference type="AlphaFoldDB" id="A0A9W9SHH2"/>
<dbReference type="PANTHER" id="PTHR43355:SF2">
    <property type="entry name" value="FLAVIN REDUCTASE (NADPH)"/>
    <property type="match status" value="1"/>
</dbReference>
<evidence type="ECO:0000313" key="2">
    <source>
        <dbReference type="EMBL" id="KAJ5378697.1"/>
    </source>
</evidence>
<gene>
    <name evidence="2" type="ORF">N7509_011816</name>
</gene>
<reference evidence="2" key="2">
    <citation type="journal article" date="2023" name="IMA Fungus">
        <title>Comparative genomic study of the Penicillium genus elucidates a diverse pangenome and 15 lateral gene transfer events.</title>
        <authorList>
            <person name="Petersen C."/>
            <person name="Sorensen T."/>
            <person name="Nielsen M.R."/>
            <person name="Sondergaard T.E."/>
            <person name="Sorensen J.L."/>
            <person name="Fitzpatrick D.A."/>
            <person name="Frisvad J.C."/>
            <person name="Nielsen K.L."/>
        </authorList>
    </citation>
    <scope>NUCLEOTIDE SEQUENCE</scope>
    <source>
        <strain evidence="2">IBT 29677</strain>
    </source>
</reference>
<dbReference type="SUPFAM" id="SSF51735">
    <property type="entry name" value="NAD(P)-binding Rossmann-fold domains"/>
    <property type="match status" value="1"/>
</dbReference>